<sequence>MIEDPNAKQQYLKKAIESARKSVTMAPASFDFSPFYANLLFEPKNEGEYEEVEQECERAMEIASQLRQKLSKTEARVVQFENEIRTVIQKLNTSTECHGKIFTPAAAVAPVQNEEWSLIRESKISSISTRTKNHGNVENFPSIPMRVFDEPMELRSVLGRRLNEIKKATKNPE</sequence>
<reference evidence="3" key="1">
    <citation type="submission" date="2023-05" db="EMBL/GenBank/DDBJ databases">
        <authorList>
            <person name="Huff M."/>
        </authorList>
    </citation>
    <scope>NUCLEOTIDE SEQUENCE</scope>
</reference>
<gene>
    <name evidence="3" type="ORF">FPE_LOCUS34700</name>
</gene>
<accession>A0AAD2EGL6</accession>
<evidence type="ECO:0000256" key="1">
    <source>
        <dbReference type="SAM" id="Coils"/>
    </source>
</evidence>
<dbReference type="InterPro" id="IPR006866">
    <property type="entry name" value="DUF627_N"/>
</dbReference>
<proteinExistence type="predicted"/>
<feature type="coiled-coil region" evidence="1">
    <location>
        <begin position="49"/>
        <end position="90"/>
    </location>
</feature>
<dbReference type="Pfam" id="PF04781">
    <property type="entry name" value="DUF627"/>
    <property type="match status" value="1"/>
</dbReference>
<keyword evidence="1" id="KW-0175">Coiled coil</keyword>
<dbReference type="EMBL" id="OU503058">
    <property type="protein sequence ID" value="CAI9787270.1"/>
    <property type="molecule type" value="Genomic_DNA"/>
</dbReference>
<dbReference type="PANTHER" id="PTHR34465:SF4">
    <property type="entry name" value="CARBOXYL-TERMINAL HYDROLASE-LIKE PROTEIN, PUTATIVE (DUF627 AND DUF629)-RELATED"/>
    <property type="match status" value="1"/>
</dbReference>
<dbReference type="PANTHER" id="PTHR34465">
    <property type="entry name" value="CARBOXYL-TERMINAL HYDROLASE-LIKE PROTEIN, PUTATIVE (DUF627 AND DUF629)-RELATED"/>
    <property type="match status" value="1"/>
</dbReference>
<keyword evidence="4" id="KW-1185">Reference proteome</keyword>
<dbReference type="AlphaFoldDB" id="A0AAD2EGL6"/>
<protein>
    <recommendedName>
        <fullName evidence="2">DUF627 domain-containing protein</fullName>
    </recommendedName>
</protein>
<dbReference type="Proteomes" id="UP000834106">
    <property type="component" value="Chromosome 23"/>
</dbReference>
<organism evidence="3 4">
    <name type="scientific">Fraxinus pennsylvanica</name>
    <dbReference type="NCBI Taxonomy" id="56036"/>
    <lineage>
        <taxon>Eukaryota</taxon>
        <taxon>Viridiplantae</taxon>
        <taxon>Streptophyta</taxon>
        <taxon>Embryophyta</taxon>
        <taxon>Tracheophyta</taxon>
        <taxon>Spermatophyta</taxon>
        <taxon>Magnoliopsida</taxon>
        <taxon>eudicotyledons</taxon>
        <taxon>Gunneridae</taxon>
        <taxon>Pentapetalae</taxon>
        <taxon>asterids</taxon>
        <taxon>lamiids</taxon>
        <taxon>Lamiales</taxon>
        <taxon>Oleaceae</taxon>
        <taxon>Oleeae</taxon>
        <taxon>Fraxinus</taxon>
    </lineage>
</organism>
<evidence type="ECO:0000313" key="3">
    <source>
        <dbReference type="EMBL" id="CAI9787270.1"/>
    </source>
</evidence>
<feature type="domain" description="DUF627" evidence="2">
    <location>
        <begin position="2"/>
        <end position="62"/>
    </location>
</feature>
<evidence type="ECO:0000313" key="4">
    <source>
        <dbReference type="Proteomes" id="UP000834106"/>
    </source>
</evidence>
<name>A0AAD2EGL6_9LAMI</name>
<evidence type="ECO:0000259" key="2">
    <source>
        <dbReference type="Pfam" id="PF04781"/>
    </source>
</evidence>